<keyword evidence="2" id="KW-1185">Reference proteome</keyword>
<evidence type="ECO:0000313" key="2">
    <source>
        <dbReference type="Proteomes" id="UP000239471"/>
    </source>
</evidence>
<dbReference type="RefSeq" id="WP_106060395.1">
    <property type="nucleotide sequence ID" value="NZ_PVXQ01000028.1"/>
</dbReference>
<dbReference type="OrthoDB" id="9800692at2"/>
<dbReference type="AlphaFoldDB" id="A0A2T0BCH5"/>
<dbReference type="InterPro" id="IPR036249">
    <property type="entry name" value="Thioredoxin-like_sf"/>
</dbReference>
<dbReference type="EC" id="1.12.1.3" evidence="1"/>
<dbReference type="EMBL" id="PVXQ01000028">
    <property type="protein sequence ID" value="PRR81533.1"/>
    <property type="molecule type" value="Genomic_DNA"/>
</dbReference>
<gene>
    <name evidence="1" type="primary">hndB</name>
    <name evidence="1" type="ORF">CLVI_24620</name>
</gene>
<sequence length="133" mass="14833">MKTIEELDEIRNKNLDRVNQGRDRKNPRIVVGMATCGIAAGAKSVMAAILDELKKLGNDNVVVVQTGCIGICRLEPVVEVIMPGEEKVTYVKMTATMSRRMVREHIKDGNVMDEYTMHVVDGKVLNDYTVLNN</sequence>
<dbReference type="Gene3D" id="3.40.30.10">
    <property type="entry name" value="Glutaredoxin"/>
    <property type="match status" value="1"/>
</dbReference>
<keyword evidence="1" id="KW-0560">Oxidoreductase</keyword>
<dbReference type="GO" id="GO:0050583">
    <property type="term" value="F:hydrogen dehydrogenase (NADP+) activity"/>
    <property type="evidence" value="ECO:0007669"/>
    <property type="project" value="UniProtKB-EC"/>
</dbReference>
<reference evidence="1 2" key="1">
    <citation type="submission" date="2018-03" db="EMBL/GenBank/DDBJ databases">
        <title>Genome sequence of Clostridium vincentii DSM 10228.</title>
        <authorList>
            <person name="Poehlein A."/>
            <person name="Daniel R."/>
        </authorList>
    </citation>
    <scope>NUCLEOTIDE SEQUENCE [LARGE SCALE GENOMIC DNA]</scope>
    <source>
        <strain evidence="1 2">DSM 10228</strain>
    </source>
</reference>
<protein>
    <submittedName>
        <fullName evidence="1">NADP-reducing hydrogenase subunit HndB</fullName>
        <ecNumber evidence="1">1.12.1.3</ecNumber>
    </submittedName>
</protein>
<name>A0A2T0BCH5_9CLOT</name>
<dbReference type="CDD" id="cd02980">
    <property type="entry name" value="TRX_Fd_family"/>
    <property type="match status" value="1"/>
</dbReference>
<dbReference type="Proteomes" id="UP000239471">
    <property type="component" value="Unassembled WGS sequence"/>
</dbReference>
<dbReference type="SUPFAM" id="SSF52833">
    <property type="entry name" value="Thioredoxin-like"/>
    <property type="match status" value="1"/>
</dbReference>
<comment type="caution">
    <text evidence="1">The sequence shown here is derived from an EMBL/GenBank/DDBJ whole genome shotgun (WGS) entry which is preliminary data.</text>
</comment>
<organism evidence="1 2">
    <name type="scientific">Clostridium vincentii</name>
    <dbReference type="NCBI Taxonomy" id="52704"/>
    <lineage>
        <taxon>Bacteria</taxon>
        <taxon>Bacillati</taxon>
        <taxon>Bacillota</taxon>
        <taxon>Clostridia</taxon>
        <taxon>Eubacteriales</taxon>
        <taxon>Clostridiaceae</taxon>
        <taxon>Clostridium</taxon>
    </lineage>
</organism>
<evidence type="ECO:0000313" key="1">
    <source>
        <dbReference type="EMBL" id="PRR81533.1"/>
    </source>
</evidence>
<proteinExistence type="predicted"/>
<accession>A0A2T0BCH5</accession>